<keyword evidence="1" id="KW-1133">Transmembrane helix</keyword>
<evidence type="ECO:0000313" key="3">
    <source>
        <dbReference type="Proteomes" id="UP001143364"/>
    </source>
</evidence>
<protein>
    <submittedName>
        <fullName evidence="2">Pilus assembly protein</fullName>
    </submittedName>
</protein>
<feature type="transmembrane region" description="Helical" evidence="1">
    <location>
        <begin position="20"/>
        <end position="38"/>
    </location>
</feature>
<dbReference type="Pfam" id="PF04964">
    <property type="entry name" value="Flp_Fap"/>
    <property type="match status" value="1"/>
</dbReference>
<reference evidence="2" key="2">
    <citation type="submission" date="2023-01" db="EMBL/GenBank/DDBJ databases">
        <authorList>
            <person name="Sun Q."/>
            <person name="Evtushenko L."/>
        </authorList>
    </citation>
    <scope>NUCLEOTIDE SEQUENCE</scope>
    <source>
        <strain evidence="2">VKM B-2555</strain>
    </source>
</reference>
<dbReference type="EMBL" id="BSFK01000016">
    <property type="protein sequence ID" value="GLK77365.1"/>
    <property type="molecule type" value="Genomic_DNA"/>
</dbReference>
<dbReference type="AlphaFoldDB" id="A0A9W6N4H8"/>
<keyword evidence="1" id="KW-0472">Membrane</keyword>
<keyword evidence="3" id="KW-1185">Reference proteome</keyword>
<comment type="caution">
    <text evidence="2">The sequence shown here is derived from an EMBL/GenBank/DDBJ whole genome shotgun (WGS) entry which is preliminary data.</text>
</comment>
<dbReference type="Proteomes" id="UP001143364">
    <property type="component" value="Unassembled WGS sequence"/>
</dbReference>
<gene>
    <name evidence="2" type="primary">ctpA_1</name>
    <name evidence="2" type="ORF">GCM10008171_26190</name>
</gene>
<accession>A0A9W6N4H8</accession>
<dbReference type="RefSeq" id="WP_271205217.1">
    <property type="nucleotide sequence ID" value="NZ_BSFK01000016.1"/>
</dbReference>
<sequence length="54" mass="5654">MSILKRFAKDESGATAIEYGLIAVGIAIAIITTVQLVGTNLTTAFNKVATNLTK</sequence>
<evidence type="ECO:0000256" key="1">
    <source>
        <dbReference type="SAM" id="Phobius"/>
    </source>
</evidence>
<dbReference type="InterPro" id="IPR007047">
    <property type="entry name" value="Flp_Fap"/>
</dbReference>
<organism evidence="2 3">
    <name type="scientific">Methylopila jiangsuensis</name>
    <dbReference type="NCBI Taxonomy" id="586230"/>
    <lineage>
        <taxon>Bacteria</taxon>
        <taxon>Pseudomonadati</taxon>
        <taxon>Pseudomonadota</taxon>
        <taxon>Alphaproteobacteria</taxon>
        <taxon>Hyphomicrobiales</taxon>
        <taxon>Methylopilaceae</taxon>
        <taxon>Methylopila</taxon>
    </lineage>
</organism>
<proteinExistence type="predicted"/>
<keyword evidence="1" id="KW-0812">Transmembrane</keyword>
<evidence type="ECO:0000313" key="2">
    <source>
        <dbReference type="EMBL" id="GLK77365.1"/>
    </source>
</evidence>
<reference evidence="2" key="1">
    <citation type="journal article" date="2014" name="Int. J. Syst. Evol. Microbiol.">
        <title>Complete genome sequence of Corynebacterium casei LMG S-19264T (=DSM 44701T), isolated from a smear-ripened cheese.</title>
        <authorList>
            <consortium name="US DOE Joint Genome Institute (JGI-PGF)"/>
            <person name="Walter F."/>
            <person name="Albersmeier A."/>
            <person name="Kalinowski J."/>
            <person name="Ruckert C."/>
        </authorList>
    </citation>
    <scope>NUCLEOTIDE SEQUENCE</scope>
    <source>
        <strain evidence="2">VKM B-2555</strain>
    </source>
</reference>
<name>A0A9W6N4H8_9HYPH</name>